<dbReference type="Gene3D" id="3.40.350.10">
    <property type="entry name" value="Creatinase/prolidase N-terminal domain"/>
    <property type="match status" value="1"/>
</dbReference>
<dbReference type="Proteomes" id="UP000580839">
    <property type="component" value="Unassembled WGS sequence"/>
</dbReference>
<evidence type="ECO:0000256" key="1">
    <source>
        <dbReference type="ARBA" id="ARBA00001424"/>
    </source>
</evidence>
<organism evidence="9 10">
    <name type="scientific">Eiseniibacteriota bacterium</name>
    <dbReference type="NCBI Taxonomy" id="2212470"/>
    <lineage>
        <taxon>Bacteria</taxon>
        <taxon>Candidatus Eiseniibacteriota</taxon>
    </lineage>
</organism>
<dbReference type="InterPro" id="IPR029149">
    <property type="entry name" value="Creatin/AminoP/Spt16_N"/>
</dbReference>
<keyword evidence="9" id="KW-0645">Protease</keyword>
<evidence type="ECO:0000256" key="7">
    <source>
        <dbReference type="ARBA" id="ARBA00023211"/>
    </source>
</evidence>
<gene>
    <name evidence="9" type="ORF">HOP12_05535</name>
</gene>
<comment type="catalytic activity">
    <reaction evidence="1">
        <text>Release of any N-terminal amino acid, including proline, that is linked to proline, even from a dipeptide or tripeptide.</text>
        <dbReference type="EC" id="3.4.11.9"/>
    </reaction>
</comment>
<dbReference type="CDD" id="cd01087">
    <property type="entry name" value="Prolidase"/>
    <property type="match status" value="1"/>
</dbReference>
<dbReference type="Gene3D" id="3.90.230.10">
    <property type="entry name" value="Creatinase/methionine aminopeptidase superfamily"/>
    <property type="match status" value="1"/>
</dbReference>
<dbReference type="GO" id="GO:0005829">
    <property type="term" value="C:cytosol"/>
    <property type="evidence" value="ECO:0007669"/>
    <property type="project" value="TreeGrafter"/>
</dbReference>
<dbReference type="AlphaFoldDB" id="A0A849SD27"/>
<reference evidence="9 10" key="1">
    <citation type="submission" date="2020-04" db="EMBL/GenBank/DDBJ databases">
        <title>Metagenomic profiling of ammonia- and methane-oxidizing microorganisms in a Dutch drinking water treatment plant.</title>
        <authorList>
            <person name="Poghosyan L."/>
            <person name="Leucker S."/>
        </authorList>
    </citation>
    <scope>NUCLEOTIDE SEQUENCE [LARGE SCALE GENOMIC DNA]</scope>
    <source>
        <strain evidence="9">S-RSF-IL-03</strain>
    </source>
</reference>
<evidence type="ECO:0000313" key="10">
    <source>
        <dbReference type="Proteomes" id="UP000580839"/>
    </source>
</evidence>
<accession>A0A849SD27</accession>
<name>A0A849SD27_UNCEI</name>
<dbReference type="SMART" id="SM01011">
    <property type="entry name" value="AMP_N"/>
    <property type="match status" value="1"/>
</dbReference>
<dbReference type="GO" id="GO:0030145">
    <property type="term" value="F:manganese ion binding"/>
    <property type="evidence" value="ECO:0007669"/>
    <property type="project" value="InterPro"/>
</dbReference>
<dbReference type="GO" id="GO:0006508">
    <property type="term" value="P:proteolysis"/>
    <property type="evidence" value="ECO:0007669"/>
    <property type="project" value="TreeGrafter"/>
</dbReference>
<evidence type="ECO:0000256" key="5">
    <source>
        <dbReference type="ARBA" id="ARBA00022723"/>
    </source>
</evidence>
<dbReference type="InterPro" id="IPR007865">
    <property type="entry name" value="Aminopep_P_N"/>
</dbReference>
<dbReference type="InterPro" id="IPR000994">
    <property type="entry name" value="Pept_M24"/>
</dbReference>
<dbReference type="InterPro" id="IPR036005">
    <property type="entry name" value="Creatinase/aminopeptidase-like"/>
</dbReference>
<keyword evidence="7" id="KW-0464">Manganese</keyword>
<evidence type="ECO:0000256" key="4">
    <source>
        <dbReference type="ARBA" id="ARBA00012574"/>
    </source>
</evidence>
<dbReference type="EC" id="3.4.11.9" evidence="4"/>
<dbReference type="SUPFAM" id="SSF55920">
    <property type="entry name" value="Creatinase/aminopeptidase"/>
    <property type="match status" value="1"/>
</dbReference>
<dbReference type="SUPFAM" id="SSF53092">
    <property type="entry name" value="Creatinase/prolidase N-terminal domain"/>
    <property type="match status" value="1"/>
</dbReference>
<evidence type="ECO:0000256" key="6">
    <source>
        <dbReference type="ARBA" id="ARBA00022801"/>
    </source>
</evidence>
<dbReference type="GO" id="GO:0070006">
    <property type="term" value="F:metalloaminopeptidase activity"/>
    <property type="evidence" value="ECO:0007669"/>
    <property type="project" value="InterPro"/>
</dbReference>
<feature type="domain" description="Aminopeptidase P N-terminal" evidence="8">
    <location>
        <begin position="8"/>
        <end position="129"/>
    </location>
</feature>
<dbReference type="InterPro" id="IPR052433">
    <property type="entry name" value="X-Pro_dipept-like"/>
</dbReference>
<proteinExistence type="inferred from homology"/>
<dbReference type="PANTHER" id="PTHR43226:SF4">
    <property type="entry name" value="XAA-PRO AMINOPEPTIDASE 3"/>
    <property type="match status" value="1"/>
</dbReference>
<sequence>MSAAIETATATALEERRRRAAAAWGGQPDLVLIGSGDPISIAGCGDQVYEFMAHPEYVYLTDDVEPGALLAFDPQSGWQHFVPPVTQAERVWEGLTQRAGTPLTELAGWLAARRGRPIVTLGARLPGVASDVTRTVESRRALAQVRRAKDAIEVERMRHAARATAVGYAAARPHIRTGNTERAIAIELEAGFRRGGGDRVAYGTIVGAGSNAAVLHFMPTARTLSANDVVLIDAGAEVRRYCADVTRTYPAGGAFEGFARDLFELVHAVERETLARCVVGSRWRDIHLAAALQILDGLARLGIVKGTADALLEQGVHTLFFPHGIGHMVGLGVRDVGPDLPRLAVQAPPHLMVRIDLTLEPGDTVTVEPGIYFIPALLDDTDKRREYVDAVHWSRVDALRSFGGIRIEDNVHVTAAGPEVLTEMIPVL</sequence>
<keyword evidence="5" id="KW-0479">Metal-binding</keyword>
<comment type="similarity">
    <text evidence="3">Belongs to the peptidase M24B family.</text>
</comment>
<keyword evidence="6" id="KW-0378">Hydrolase</keyword>
<evidence type="ECO:0000256" key="3">
    <source>
        <dbReference type="ARBA" id="ARBA00008766"/>
    </source>
</evidence>
<evidence type="ECO:0000259" key="8">
    <source>
        <dbReference type="SMART" id="SM01011"/>
    </source>
</evidence>
<comment type="cofactor">
    <cofactor evidence="2">
        <name>Mn(2+)</name>
        <dbReference type="ChEBI" id="CHEBI:29035"/>
    </cofactor>
</comment>
<comment type="caution">
    <text evidence="9">The sequence shown here is derived from an EMBL/GenBank/DDBJ whole genome shotgun (WGS) entry which is preliminary data.</text>
</comment>
<keyword evidence="9" id="KW-0031">Aminopeptidase</keyword>
<dbReference type="EMBL" id="JABFRW010000057">
    <property type="protein sequence ID" value="NOT33618.1"/>
    <property type="molecule type" value="Genomic_DNA"/>
</dbReference>
<evidence type="ECO:0000256" key="2">
    <source>
        <dbReference type="ARBA" id="ARBA00001936"/>
    </source>
</evidence>
<protein>
    <recommendedName>
        <fullName evidence="4">Xaa-Pro aminopeptidase</fullName>
        <ecNumber evidence="4">3.4.11.9</ecNumber>
    </recommendedName>
</protein>
<dbReference type="Pfam" id="PF00557">
    <property type="entry name" value="Peptidase_M24"/>
    <property type="match status" value="1"/>
</dbReference>
<dbReference type="PANTHER" id="PTHR43226">
    <property type="entry name" value="XAA-PRO AMINOPEPTIDASE 3"/>
    <property type="match status" value="1"/>
</dbReference>
<evidence type="ECO:0000313" key="9">
    <source>
        <dbReference type="EMBL" id="NOT33618.1"/>
    </source>
</evidence>